<proteinExistence type="predicted"/>
<keyword evidence="2" id="KW-1185">Reference proteome</keyword>
<comment type="caution">
    <text evidence="1">The sequence shown here is derived from an EMBL/GenBank/DDBJ whole genome shotgun (WGS) entry which is preliminary data.</text>
</comment>
<reference evidence="1 2" key="1">
    <citation type="journal article" date="2023" name="Mol. Ecol. Resour.">
        <title>Chromosome-level genome assembly of a triploid poplar Populus alba 'Berolinensis'.</title>
        <authorList>
            <person name="Chen S."/>
            <person name="Yu Y."/>
            <person name="Wang X."/>
            <person name="Wang S."/>
            <person name="Zhang T."/>
            <person name="Zhou Y."/>
            <person name="He R."/>
            <person name="Meng N."/>
            <person name="Wang Y."/>
            <person name="Liu W."/>
            <person name="Liu Z."/>
            <person name="Liu J."/>
            <person name="Guo Q."/>
            <person name="Huang H."/>
            <person name="Sederoff R.R."/>
            <person name="Wang G."/>
            <person name="Qu G."/>
            <person name="Chen S."/>
        </authorList>
    </citation>
    <scope>NUCLEOTIDE SEQUENCE [LARGE SCALE GENOMIC DNA]</scope>
    <source>
        <strain evidence="1">SC-2020</strain>
    </source>
</reference>
<gene>
    <name evidence="1" type="ORF">NC653_000225</name>
</gene>
<dbReference type="EMBL" id="JAQIZT010000001">
    <property type="protein sequence ID" value="KAJ7009473.1"/>
    <property type="molecule type" value="Genomic_DNA"/>
</dbReference>
<dbReference type="AlphaFoldDB" id="A0AAD6WE44"/>
<accession>A0AAD6WE44</accession>
<name>A0AAD6WE44_9ROSI</name>
<sequence>MMLMVDGGNGGVAQVHVDYVVQASEQLHLSLVPITPSSSISMTTTLFASSAYQYVLMSVPKVITTTRVGFTLPFCLLSVIENLLPGLISGKQMKRAVTCFSF</sequence>
<evidence type="ECO:0000313" key="2">
    <source>
        <dbReference type="Proteomes" id="UP001164929"/>
    </source>
</evidence>
<dbReference type="Proteomes" id="UP001164929">
    <property type="component" value="Chromosome 1"/>
</dbReference>
<evidence type="ECO:0000313" key="1">
    <source>
        <dbReference type="EMBL" id="KAJ7009473.1"/>
    </source>
</evidence>
<organism evidence="1 2">
    <name type="scientific">Populus alba x Populus x berolinensis</name>
    <dbReference type="NCBI Taxonomy" id="444605"/>
    <lineage>
        <taxon>Eukaryota</taxon>
        <taxon>Viridiplantae</taxon>
        <taxon>Streptophyta</taxon>
        <taxon>Embryophyta</taxon>
        <taxon>Tracheophyta</taxon>
        <taxon>Spermatophyta</taxon>
        <taxon>Magnoliopsida</taxon>
        <taxon>eudicotyledons</taxon>
        <taxon>Gunneridae</taxon>
        <taxon>Pentapetalae</taxon>
        <taxon>rosids</taxon>
        <taxon>fabids</taxon>
        <taxon>Malpighiales</taxon>
        <taxon>Salicaceae</taxon>
        <taxon>Saliceae</taxon>
        <taxon>Populus</taxon>
    </lineage>
</organism>
<protein>
    <submittedName>
        <fullName evidence="1">Uncharacterized protein</fullName>
    </submittedName>
</protein>